<evidence type="ECO:0000313" key="3">
    <source>
        <dbReference type="Proteomes" id="UP000015101"/>
    </source>
</evidence>
<dbReference type="EnsemblMetazoa" id="HelroT164296">
    <property type="protein sequence ID" value="HelroP164296"/>
    <property type="gene ID" value="HelroG164296"/>
</dbReference>
<evidence type="ECO:0000313" key="1">
    <source>
        <dbReference type="EMBL" id="ESN94451.1"/>
    </source>
</evidence>
<dbReference type="Proteomes" id="UP000015101">
    <property type="component" value="Unassembled WGS sequence"/>
</dbReference>
<evidence type="ECO:0000313" key="2">
    <source>
        <dbReference type="EnsemblMetazoa" id="HelroP164296"/>
    </source>
</evidence>
<reference evidence="3" key="1">
    <citation type="submission" date="2012-12" db="EMBL/GenBank/DDBJ databases">
        <authorList>
            <person name="Hellsten U."/>
            <person name="Grimwood J."/>
            <person name="Chapman J.A."/>
            <person name="Shapiro H."/>
            <person name="Aerts A."/>
            <person name="Otillar R.P."/>
            <person name="Terry A.Y."/>
            <person name="Boore J.L."/>
            <person name="Simakov O."/>
            <person name="Marletaz F."/>
            <person name="Cho S.-J."/>
            <person name="Edsinger-Gonzales E."/>
            <person name="Havlak P."/>
            <person name="Kuo D.-H."/>
            <person name="Larsson T."/>
            <person name="Lv J."/>
            <person name="Arendt D."/>
            <person name="Savage R."/>
            <person name="Osoegawa K."/>
            <person name="de Jong P."/>
            <person name="Lindberg D.R."/>
            <person name="Seaver E.C."/>
            <person name="Weisblat D.A."/>
            <person name="Putnam N.H."/>
            <person name="Grigoriev I.V."/>
            <person name="Rokhsar D.S."/>
        </authorList>
    </citation>
    <scope>NUCLEOTIDE SEQUENCE</scope>
</reference>
<organism evidence="2 3">
    <name type="scientific">Helobdella robusta</name>
    <name type="common">Californian leech</name>
    <dbReference type="NCBI Taxonomy" id="6412"/>
    <lineage>
        <taxon>Eukaryota</taxon>
        <taxon>Metazoa</taxon>
        <taxon>Spiralia</taxon>
        <taxon>Lophotrochozoa</taxon>
        <taxon>Annelida</taxon>
        <taxon>Clitellata</taxon>
        <taxon>Hirudinea</taxon>
        <taxon>Rhynchobdellida</taxon>
        <taxon>Glossiphoniidae</taxon>
        <taxon>Helobdella</taxon>
    </lineage>
</organism>
<accession>T1EV83</accession>
<dbReference type="HOGENOM" id="CLU_2226041_0_0_1"/>
<dbReference type="EMBL" id="AMQM01001624">
    <property type="status" value="NOT_ANNOTATED_CDS"/>
    <property type="molecule type" value="Genomic_DNA"/>
</dbReference>
<dbReference type="KEGG" id="hro:HELRODRAFT_164296"/>
<dbReference type="RefSeq" id="XP_009027515.1">
    <property type="nucleotide sequence ID" value="XM_009029267.1"/>
</dbReference>
<dbReference type="AlphaFoldDB" id="T1EV83"/>
<keyword evidence="3" id="KW-1185">Reference proteome</keyword>
<dbReference type="CTD" id="20200483"/>
<protein>
    <submittedName>
        <fullName evidence="1 2">Uncharacterized protein</fullName>
    </submittedName>
</protein>
<dbReference type="InParanoid" id="T1EV83"/>
<dbReference type="GeneID" id="20200483"/>
<reference evidence="2" key="3">
    <citation type="submission" date="2015-06" db="UniProtKB">
        <authorList>
            <consortium name="EnsemblMetazoa"/>
        </authorList>
    </citation>
    <scope>IDENTIFICATION</scope>
</reference>
<proteinExistence type="predicted"/>
<gene>
    <name evidence="2" type="primary">20200483</name>
    <name evidence="1" type="ORF">HELRODRAFT_164296</name>
</gene>
<reference evidence="1 3" key="2">
    <citation type="journal article" date="2013" name="Nature">
        <title>Insights into bilaterian evolution from three spiralian genomes.</title>
        <authorList>
            <person name="Simakov O."/>
            <person name="Marletaz F."/>
            <person name="Cho S.J."/>
            <person name="Edsinger-Gonzales E."/>
            <person name="Havlak P."/>
            <person name="Hellsten U."/>
            <person name="Kuo D.H."/>
            <person name="Larsson T."/>
            <person name="Lv J."/>
            <person name="Arendt D."/>
            <person name="Savage R."/>
            <person name="Osoegawa K."/>
            <person name="de Jong P."/>
            <person name="Grimwood J."/>
            <person name="Chapman J.A."/>
            <person name="Shapiro H."/>
            <person name="Aerts A."/>
            <person name="Otillar R.P."/>
            <person name="Terry A.Y."/>
            <person name="Boore J.L."/>
            <person name="Grigoriev I.V."/>
            <person name="Lindberg D.R."/>
            <person name="Seaver E.C."/>
            <person name="Weisblat D.A."/>
            <person name="Putnam N.H."/>
            <person name="Rokhsar D.S."/>
        </authorList>
    </citation>
    <scope>NUCLEOTIDE SEQUENCE</scope>
</reference>
<dbReference type="EMBL" id="KB097571">
    <property type="protein sequence ID" value="ESN94451.1"/>
    <property type="molecule type" value="Genomic_DNA"/>
</dbReference>
<name>T1EV83_HELRO</name>
<sequence length="106" mass="12109">MLIEDIINGNDEGSDEVRWWMVMRLDVDDMRVARNIMFTRIMVSFDGDLDADDDSSKDDVETLKVALNNKKNVNVIVKGAFNFCNLHKLEAIKIADVLHRKQLKGA</sequence>